<keyword evidence="5 10" id="KW-0460">Magnesium</keyword>
<proteinExistence type="inferred from homology"/>
<protein>
    <recommendedName>
        <fullName evidence="10">Thiamine-phosphate synthase</fullName>
        <shortName evidence="10">TP synthase</shortName>
        <shortName evidence="10">TPS</shortName>
        <ecNumber evidence="10">2.5.1.3</ecNumber>
    </recommendedName>
    <alternativeName>
        <fullName evidence="10">Thiamine-phosphate pyrophosphorylase</fullName>
        <shortName evidence="10">TMP pyrophosphorylase</shortName>
        <shortName evidence="10">TMP-PPase</shortName>
    </alternativeName>
</protein>
<evidence type="ECO:0000256" key="6">
    <source>
        <dbReference type="ARBA" id="ARBA00022977"/>
    </source>
</evidence>
<keyword evidence="3 10" id="KW-0808">Transferase</keyword>
<evidence type="ECO:0000256" key="9">
    <source>
        <dbReference type="ARBA" id="ARBA00047883"/>
    </source>
</evidence>
<sequence>MLDPRLYLVTGDTRGRPLADIVGAAVDGGVTLVQLREKDARPDTLAARYDELSIAIGDTRVPILVNDDADVARTTGSAGVHVGPDDIAPAEARDLLGADALIGWSIHDLAQLGDTENVRASDYLAASPVWATATKTDTTAPLGLAGVAALRRSMPPHVPLVAIGGIDATNAADVIAAGADGIAVVSAICSAADPEAAACELRSTVDDALARRES</sequence>
<gene>
    <name evidence="10 14" type="primary">thiE</name>
    <name evidence="14" type="ORF">L0C25_01635</name>
</gene>
<keyword evidence="4 10" id="KW-0479">Metal-binding</keyword>
<evidence type="ECO:0000256" key="2">
    <source>
        <dbReference type="ARBA" id="ARBA00005165"/>
    </source>
</evidence>
<dbReference type="CDD" id="cd00564">
    <property type="entry name" value="TMP_TenI"/>
    <property type="match status" value="1"/>
</dbReference>
<comment type="catalytic activity">
    <reaction evidence="8 10 11">
        <text>2-(2-carboxy-4-methylthiazol-5-yl)ethyl phosphate + 4-amino-2-methyl-5-(diphosphooxymethyl)pyrimidine + 2 H(+) = thiamine phosphate + CO2 + diphosphate</text>
        <dbReference type="Rhea" id="RHEA:47848"/>
        <dbReference type="ChEBI" id="CHEBI:15378"/>
        <dbReference type="ChEBI" id="CHEBI:16526"/>
        <dbReference type="ChEBI" id="CHEBI:33019"/>
        <dbReference type="ChEBI" id="CHEBI:37575"/>
        <dbReference type="ChEBI" id="CHEBI:57841"/>
        <dbReference type="ChEBI" id="CHEBI:62890"/>
        <dbReference type="EC" id="2.5.1.3"/>
    </reaction>
</comment>
<feature type="binding site" evidence="10">
    <location>
        <begin position="34"/>
        <end position="38"/>
    </location>
    <ligand>
        <name>4-amino-2-methyl-5-(diphosphooxymethyl)pyrimidine</name>
        <dbReference type="ChEBI" id="CHEBI:57841"/>
    </ligand>
</feature>
<feature type="binding site" evidence="10">
    <location>
        <position position="105"/>
    </location>
    <ligand>
        <name>4-amino-2-methyl-5-(diphosphooxymethyl)pyrimidine</name>
        <dbReference type="ChEBI" id="CHEBI:57841"/>
    </ligand>
</feature>
<comment type="similarity">
    <text evidence="10 11">Belongs to the thiamine-phosphate synthase family.</text>
</comment>
<dbReference type="PANTHER" id="PTHR20857">
    <property type="entry name" value="THIAMINE-PHOSPHATE PYROPHOSPHORYLASE"/>
    <property type="match status" value="1"/>
</dbReference>
<evidence type="ECO:0000259" key="13">
    <source>
        <dbReference type="Pfam" id="PF02581"/>
    </source>
</evidence>
<dbReference type="GO" id="GO:0009228">
    <property type="term" value="P:thiamine biosynthetic process"/>
    <property type="evidence" value="ECO:0007669"/>
    <property type="project" value="UniProtKB-KW"/>
</dbReference>
<comment type="catalytic activity">
    <reaction evidence="9 10 11">
        <text>2-[(2R,5Z)-2-carboxy-4-methylthiazol-5(2H)-ylidene]ethyl phosphate + 4-amino-2-methyl-5-(diphosphooxymethyl)pyrimidine + 2 H(+) = thiamine phosphate + CO2 + diphosphate</text>
        <dbReference type="Rhea" id="RHEA:47844"/>
        <dbReference type="ChEBI" id="CHEBI:15378"/>
        <dbReference type="ChEBI" id="CHEBI:16526"/>
        <dbReference type="ChEBI" id="CHEBI:33019"/>
        <dbReference type="ChEBI" id="CHEBI:37575"/>
        <dbReference type="ChEBI" id="CHEBI:57841"/>
        <dbReference type="ChEBI" id="CHEBI:62899"/>
        <dbReference type="EC" id="2.5.1.3"/>
    </reaction>
</comment>
<dbReference type="Gene3D" id="3.20.20.70">
    <property type="entry name" value="Aldolase class I"/>
    <property type="match status" value="1"/>
</dbReference>
<comment type="cofactor">
    <cofactor evidence="10">
        <name>Mg(2+)</name>
        <dbReference type="ChEBI" id="CHEBI:18420"/>
    </cofactor>
    <text evidence="10">Binds 1 Mg(2+) ion per subunit.</text>
</comment>
<accession>A0AA46TJ49</accession>
<reference evidence="14" key="1">
    <citation type="submission" date="2022-01" db="EMBL/GenBank/DDBJ databases">
        <title>Nocardioidaceae gen. sp. A5X3R13.</title>
        <authorList>
            <person name="Lopez Marin M.A."/>
            <person name="Uhlik O."/>
        </authorList>
    </citation>
    <scope>NUCLEOTIDE SEQUENCE</scope>
    <source>
        <strain evidence="14">A5X3R13</strain>
    </source>
</reference>
<dbReference type="AlphaFoldDB" id="A0AA46TJ49"/>
<dbReference type="RefSeq" id="WP_271634633.1">
    <property type="nucleotide sequence ID" value="NZ_CP094970.1"/>
</dbReference>
<dbReference type="GO" id="GO:0000287">
    <property type="term" value="F:magnesium ion binding"/>
    <property type="evidence" value="ECO:0007669"/>
    <property type="project" value="UniProtKB-UniRule"/>
</dbReference>
<evidence type="ECO:0000256" key="10">
    <source>
        <dbReference type="HAMAP-Rule" id="MF_00097"/>
    </source>
</evidence>
<evidence type="ECO:0000256" key="4">
    <source>
        <dbReference type="ARBA" id="ARBA00022723"/>
    </source>
</evidence>
<evidence type="ECO:0000256" key="8">
    <source>
        <dbReference type="ARBA" id="ARBA00047851"/>
    </source>
</evidence>
<evidence type="ECO:0000313" key="14">
    <source>
        <dbReference type="EMBL" id="UYM05807.1"/>
    </source>
</evidence>
<dbReference type="Proteomes" id="UP001164390">
    <property type="component" value="Chromosome"/>
</dbReference>
<comment type="function">
    <text evidence="1 10">Condenses 4-methyl-5-(beta-hydroxyethyl)thiazole monophosphate (THZ-P) and 2-methyl-4-amino-5-hydroxymethyl pyrimidine pyrophosphate (HMP-PP) to form thiamine monophosphate (TMP).</text>
</comment>
<dbReference type="PANTHER" id="PTHR20857:SF15">
    <property type="entry name" value="THIAMINE-PHOSPHATE SYNTHASE"/>
    <property type="match status" value="1"/>
</dbReference>
<dbReference type="InterPro" id="IPR013785">
    <property type="entry name" value="Aldolase_TIM"/>
</dbReference>
<comment type="catalytic activity">
    <reaction evidence="7 10 11">
        <text>4-methyl-5-(2-phosphooxyethyl)-thiazole + 4-amino-2-methyl-5-(diphosphooxymethyl)pyrimidine + H(+) = thiamine phosphate + diphosphate</text>
        <dbReference type="Rhea" id="RHEA:22328"/>
        <dbReference type="ChEBI" id="CHEBI:15378"/>
        <dbReference type="ChEBI" id="CHEBI:33019"/>
        <dbReference type="ChEBI" id="CHEBI:37575"/>
        <dbReference type="ChEBI" id="CHEBI:57841"/>
        <dbReference type="ChEBI" id="CHEBI:58296"/>
        <dbReference type="EC" id="2.5.1.3"/>
    </reaction>
</comment>
<dbReference type="KEGG" id="sgrg:L0C25_01635"/>
<feature type="binding site" evidence="10">
    <location>
        <begin position="185"/>
        <end position="186"/>
    </location>
    <ligand>
        <name>2-[(2R,5Z)-2-carboxy-4-methylthiazol-5(2H)-ylidene]ethyl phosphate</name>
        <dbReference type="ChEBI" id="CHEBI:62899"/>
    </ligand>
</feature>
<evidence type="ECO:0000256" key="5">
    <source>
        <dbReference type="ARBA" id="ARBA00022842"/>
    </source>
</evidence>
<comment type="pathway">
    <text evidence="2 10 12">Cofactor biosynthesis; thiamine diphosphate biosynthesis; thiamine phosphate from 4-amino-2-methyl-5-diphosphomethylpyrimidine and 4-methyl-5-(2-phosphoethyl)-thiazole: step 1/1.</text>
</comment>
<feature type="binding site" evidence="10">
    <location>
        <position position="86"/>
    </location>
    <ligand>
        <name>Mg(2+)</name>
        <dbReference type="ChEBI" id="CHEBI:18420"/>
    </ligand>
</feature>
<keyword evidence="6 10" id="KW-0784">Thiamine biosynthesis</keyword>
<name>A0AA46TJ49_9ACTN</name>
<feature type="domain" description="Thiamine phosphate synthase/TenI" evidence="13">
    <location>
        <begin position="6"/>
        <end position="188"/>
    </location>
</feature>
<organism evidence="14 15">
    <name type="scientific">Solicola gregarius</name>
    <dbReference type="NCBI Taxonomy" id="2908642"/>
    <lineage>
        <taxon>Bacteria</taxon>
        <taxon>Bacillati</taxon>
        <taxon>Actinomycetota</taxon>
        <taxon>Actinomycetes</taxon>
        <taxon>Propionibacteriales</taxon>
        <taxon>Nocardioidaceae</taxon>
        <taxon>Solicola</taxon>
    </lineage>
</organism>
<dbReference type="HAMAP" id="MF_00097">
    <property type="entry name" value="TMP_synthase"/>
    <property type="match status" value="1"/>
</dbReference>
<feature type="binding site" evidence="10">
    <location>
        <position position="135"/>
    </location>
    <ligand>
        <name>4-amino-2-methyl-5-(diphosphooxymethyl)pyrimidine</name>
        <dbReference type="ChEBI" id="CHEBI:57841"/>
    </ligand>
</feature>
<evidence type="ECO:0000256" key="3">
    <source>
        <dbReference type="ARBA" id="ARBA00022679"/>
    </source>
</evidence>
<dbReference type="SUPFAM" id="SSF51391">
    <property type="entry name" value="Thiamin phosphate synthase"/>
    <property type="match status" value="1"/>
</dbReference>
<evidence type="ECO:0000256" key="12">
    <source>
        <dbReference type="RuleBase" id="RU004253"/>
    </source>
</evidence>
<keyword evidence="15" id="KW-1185">Reference proteome</keyword>
<dbReference type="Pfam" id="PF02581">
    <property type="entry name" value="TMP-TENI"/>
    <property type="match status" value="1"/>
</dbReference>
<dbReference type="GO" id="GO:0004789">
    <property type="term" value="F:thiamine-phosphate diphosphorylase activity"/>
    <property type="evidence" value="ECO:0007669"/>
    <property type="project" value="UniProtKB-UniRule"/>
</dbReference>
<feature type="binding site" evidence="10">
    <location>
        <position position="67"/>
    </location>
    <ligand>
        <name>Mg(2+)</name>
        <dbReference type="ChEBI" id="CHEBI:18420"/>
    </ligand>
</feature>
<dbReference type="InterPro" id="IPR034291">
    <property type="entry name" value="TMP_synthase"/>
</dbReference>
<feature type="binding site" evidence="10">
    <location>
        <position position="165"/>
    </location>
    <ligand>
        <name>2-[(2R,5Z)-2-carboxy-4-methylthiazol-5(2H)-ylidene]ethyl phosphate</name>
        <dbReference type="ChEBI" id="CHEBI:62899"/>
    </ligand>
</feature>
<evidence type="ECO:0000256" key="7">
    <source>
        <dbReference type="ARBA" id="ARBA00047334"/>
    </source>
</evidence>
<evidence type="ECO:0000256" key="11">
    <source>
        <dbReference type="RuleBase" id="RU003826"/>
    </source>
</evidence>
<dbReference type="GO" id="GO:0009229">
    <property type="term" value="P:thiamine diphosphate biosynthetic process"/>
    <property type="evidence" value="ECO:0007669"/>
    <property type="project" value="UniProtKB-UniRule"/>
</dbReference>
<dbReference type="InterPro" id="IPR022998">
    <property type="entry name" value="ThiamineP_synth_TenI"/>
</dbReference>
<dbReference type="EMBL" id="CP094970">
    <property type="protein sequence ID" value="UYM05807.1"/>
    <property type="molecule type" value="Genomic_DNA"/>
</dbReference>
<dbReference type="GO" id="GO:0005737">
    <property type="term" value="C:cytoplasm"/>
    <property type="evidence" value="ECO:0007669"/>
    <property type="project" value="TreeGrafter"/>
</dbReference>
<dbReference type="InterPro" id="IPR036206">
    <property type="entry name" value="ThiamineP_synth_sf"/>
</dbReference>
<feature type="binding site" evidence="10">
    <location>
        <begin position="132"/>
        <end position="134"/>
    </location>
    <ligand>
        <name>2-[(2R,5Z)-2-carboxy-4-methylthiazol-5(2H)-ylidene]ethyl phosphate</name>
        <dbReference type="ChEBI" id="CHEBI:62899"/>
    </ligand>
</feature>
<feature type="binding site" evidence="10">
    <location>
        <position position="66"/>
    </location>
    <ligand>
        <name>4-amino-2-methyl-5-(diphosphooxymethyl)pyrimidine</name>
        <dbReference type="ChEBI" id="CHEBI:57841"/>
    </ligand>
</feature>
<dbReference type="EC" id="2.5.1.3" evidence="10"/>
<dbReference type="NCBIfam" id="TIGR00693">
    <property type="entry name" value="thiE"/>
    <property type="match status" value="1"/>
</dbReference>
<evidence type="ECO:0000313" key="15">
    <source>
        <dbReference type="Proteomes" id="UP001164390"/>
    </source>
</evidence>
<evidence type="ECO:0000256" key="1">
    <source>
        <dbReference type="ARBA" id="ARBA00003814"/>
    </source>
</evidence>